<protein>
    <submittedName>
        <fullName evidence="2">Helix-turn-helix transcriptional regulator</fullName>
    </submittedName>
</protein>
<gene>
    <name evidence="2" type="ORF">OG579_14885</name>
</gene>
<evidence type="ECO:0000259" key="1">
    <source>
        <dbReference type="PROSITE" id="PS50943"/>
    </source>
</evidence>
<organism evidence="2 3">
    <name type="scientific">Williamsia herbipolensis</name>
    <dbReference type="NCBI Taxonomy" id="1603258"/>
    <lineage>
        <taxon>Bacteria</taxon>
        <taxon>Bacillati</taxon>
        <taxon>Actinomycetota</taxon>
        <taxon>Actinomycetes</taxon>
        <taxon>Mycobacteriales</taxon>
        <taxon>Nocardiaceae</taxon>
        <taxon>Williamsia</taxon>
    </lineage>
</organism>
<accession>A0AAU4JZ33</accession>
<dbReference type="AlphaFoldDB" id="A0AAU4JZ33"/>
<dbReference type="Pfam" id="PF17765">
    <property type="entry name" value="MLTR_LBD"/>
    <property type="match status" value="1"/>
</dbReference>
<sequence>MSDRPNSLGEYLRARRELMSPERAGFAAGGVRRTPGLRREEIALLAGISADYYLRLEQGRDRNPSTQVVDALAGVLELDTAATAHLHALAGASPRPPRGRKRVGVPTGILSLLEVIDLPAFVESRSFDVLAANPLATAVSPAISVGTNRLRAFLLDPAEKELWDDWAQRARGMVAGFRASVGTEVDDPATTQLVGELSLRSEEFRSLWARHDVAVLAGGSMRLNHPMVGAMELRREKLPLAGTDGQILAIYHAEAGSDSAMKLATLRDQVSVGGGSSAAGAAAASGPQ</sequence>
<dbReference type="Pfam" id="PF13560">
    <property type="entry name" value="HTH_31"/>
    <property type="match status" value="1"/>
</dbReference>
<reference evidence="2 3" key="1">
    <citation type="submission" date="2022-10" db="EMBL/GenBank/DDBJ databases">
        <title>The complete genomes of actinobacterial strains from the NBC collection.</title>
        <authorList>
            <person name="Joergensen T.S."/>
            <person name="Alvarez Arevalo M."/>
            <person name="Sterndorff E.B."/>
            <person name="Faurdal D."/>
            <person name="Vuksanovic O."/>
            <person name="Mourched A.-S."/>
            <person name="Charusanti P."/>
            <person name="Shaw S."/>
            <person name="Blin K."/>
            <person name="Weber T."/>
        </authorList>
    </citation>
    <scope>NUCLEOTIDE SEQUENCE [LARGE SCALE GENOMIC DNA]</scope>
    <source>
        <strain evidence="2 3">NBC_00319</strain>
    </source>
</reference>
<dbReference type="SUPFAM" id="SSF47413">
    <property type="entry name" value="lambda repressor-like DNA-binding domains"/>
    <property type="match status" value="1"/>
</dbReference>
<dbReference type="Gene3D" id="1.10.260.40">
    <property type="entry name" value="lambda repressor-like DNA-binding domains"/>
    <property type="match status" value="1"/>
</dbReference>
<dbReference type="PROSITE" id="PS50943">
    <property type="entry name" value="HTH_CROC1"/>
    <property type="match status" value="1"/>
</dbReference>
<dbReference type="InterPro" id="IPR010982">
    <property type="entry name" value="Lambda_DNA-bd_dom_sf"/>
</dbReference>
<dbReference type="InterPro" id="IPR041413">
    <property type="entry name" value="MLTR_LBD"/>
</dbReference>
<evidence type="ECO:0000313" key="2">
    <source>
        <dbReference type="EMBL" id="WUM19005.1"/>
    </source>
</evidence>
<dbReference type="EMBL" id="CP108021">
    <property type="protein sequence ID" value="WUM19005.1"/>
    <property type="molecule type" value="Genomic_DNA"/>
</dbReference>
<dbReference type="SMART" id="SM00530">
    <property type="entry name" value="HTH_XRE"/>
    <property type="match status" value="1"/>
</dbReference>
<dbReference type="PANTHER" id="PTHR35010">
    <property type="entry name" value="BLL4672 PROTEIN-RELATED"/>
    <property type="match status" value="1"/>
</dbReference>
<dbReference type="PANTHER" id="PTHR35010:SF2">
    <property type="entry name" value="BLL4672 PROTEIN"/>
    <property type="match status" value="1"/>
</dbReference>
<dbReference type="CDD" id="cd00093">
    <property type="entry name" value="HTH_XRE"/>
    <property type="match status" value="1"/>
</dbReference>
<dbReference type="Proteomes" id="UP001432128">
    <property type="component" value="Chromosome"/>
</dbReference>
<name>A0AAU4JZ33_9NOCA</name>
<dbReference type="InterPro" id="IPR001387">
    <property type="entry name" value="Cro/C1-type_HTH"/>
</dbReference>
<evidence type="ECO:0000313" key="3">
    <source>
        <dbReference type="Proteomes" id="UP001432128"/>
    </source>
</evidence>
<dbReference type="RefSeq" id="WP_328856572.1">
    <property type="nucleotide sequence ID" value="NZ_CP108021.1"/>
</dbReference>
<dbReference type="GO" id="GO:0003677">
    <property type="term" value="F:DNA binding"/>
    <property type="evidence" value="ECO:0007669"/>
    <property type="project" value="InterPro"/>
</dbReference>
<feature type="domain" description="HTH cro/C1-type" evidence="1">
    <location>
        <begin position="36"/>
        <end position="83"/>
    </location>
</feature>
<dbReference type="KEGG" id="whr:OG579_14885"/>
<dbReference type="Gene3D" id="3.30.450.180">
    <property type="match status" value="1"/>
</dbReference>
<proteinExistence type="predicted"/>
<keyword evidence="3" id="KW-1185">Reference proteome</keyword>